<dbReference type="EMBL" id="LR798283">
    <property type="protein sequence ID" value="CAB5220426.1"/>
    <property type="molecule type" value="Genomic_DNA"/>
</dbReference>
<accession>A0A6J7WR99</accession>
<reference evidence="1" key="1">
    <citation type="submission" date="2020-05" db="EMBL/GenBank/DDBJ databases">
        <authorList>
            <person name="Chiriac C."/>
            <person name="Salcher M."/>
            <person name="Ghai R."/>
            <person name="Kavagutti S V."/>
        </authorList>
    </citation>
    <scope>NUCLEOTIDE SEQUENCE</scope>
</reference>
<gene>
    <name evidence="1" type="ORF">UFOVP238_51</name>
</gene>
<organism evidence="1">
    <name type="scientific">uncultured Caudovirales phage</name>
    <dbReference type="NCBI Taxonomy" id="2100421"/>
    <lineage>
        <taxon>Viruses</taxon>
        <taxon>Duplodnaviria</taxon>
        <taxon>Heunggongvirae</taxon>
        <taxon>Uroviricota</taxon>
        <taxon>Caudoviricetes</taxon>
        <taxon>Peduoviridae</taxon>
        <taxon>Maltschvirus</taxon>
        <taxon>Maltschvirus maltsch</taxon>
    </lineage>
</organism>
<name>A0A6J7WR99_9CAUD</name>
<sequence length="68" mass="7574">MTMPDTESVINQLKAAQGALYAASIAVECALDLIQQNPPESRTEQIRDHLYDAPLMETMGQPVIHDEY</sequence>
<evidence type="ECO:0000313" key="1">
    <source>
        <dbReference type="EMBL" id="CAB5220426.1"/>
    </source>
</evidence>
<protein>
    <submittedName>
        <fullName evidence="1">Uncharacterized protein</fullName>
    </submittedName>
</protein>
<proteinExistence type="predicted"/>